<feature type="region of interest" description="Disordered" evidence="1">
    <location>
        <begin position="1"/>
        <end position="41"/>
    </location>
</feature>
<dbReference type="OrthoDB" id="9049620at2759"/>
<dbReference type="InterPro" id="IPR001870">
    <property type="entry name" value="B30.2/SPRY"/>
</dbReference>
<feature type="domain" description="B30.2/SPRY" evidence="2">
    <location>
        <begin position="68"/>
        <end position="134"/>
    </location>
</feature>
<dbReference type="Pfam" id="PF13765">
    <property type="entry name" value="PRY"/>
    <property type="match status" value="1"/>
</dbReference>
<dbReference type="GO" id="GO:0016874">
    <property type="term" value="F:ligase activity"/>
    <property type="evidence" value="ECO:0007669"/>
    <property type="project" value="UniProtKB-KW"/>
</dbReference>
<evidence type="ECO:0000313" key="4">
    <source>
        <dbReference type="Proteomes" id="UP000555275"/>
    </source>
</evidence>
<gene>
    <name evidence="3" type="primary">Trim39_2</name>
    <name evidence="3" type="ORF">PODPOD_R15816</name>
</gene>
<dbReference type="InterPro" id="IPR013320">
    <property type="entry name" value="ConA-like_dom_sf"/>
</dbReference>
<feature type="non-terminal residue" evidence="3">
    <location>
        <position position="1"/>
    </location>
</feature>
<dbReference type="SMART" id="SM00589">
    <property type="entry name" value="PRY"/>
    <property type="match status" value="1"/>
</dbReference>
<dbReference type="InterPro" id="IPR003879">
    <property type="entry name" value="Butyrophylin_SPRY"/>
</dbReference>
<feature type="non-terminal residue" evidence="3">
    <location>
        <position position="134"/>
    </location>
</feature>
<dbReference type="InterPro" id="IPR050143">
    <property type="entry name" value="TRIM/RBCC"/>
</dbReference>
<dbReference type="Gene3D" id="2.60.120.920">
    <property type="match status" value="1"/>
</dbReference>
<feature type="compositionally biased region" description="Basic and acidic residues" evidence="1">
    <location>
        <begin position="1"/>
        <end position="13"/>
    </location>
</feature>
<dbReference type="InterPro" id="IPR006574">
    <property type="entry name" value="PRY"/>
</dbReference>
<feature type="compositionally biased region" description="Polar residues" evidence="1">
    <location>
        <begin position="15"/>
        <end position="41"/>
    </location>
</feature>
<dbReference type="InterPro" id="IPR043136">
    <property type="entry name" value="B30.2/SPRY_sf"/>
</dbReference>
<dbReference type="PRINTS" id="PR01407">
    <property type="entry name" value="BUTYPHLNCDUF"/>
</dbReference>
<evidence type="ECO:0000259" key="2">
    <source>
        <dbReference type="PROSITE" id="PS50188"/>
    </source>
</evidence>
<comment type="caution">
    <text evidence="3">The sequence shown here is derived from an EMBL/GenBank/DDBJ whole genome shotgun (WGS) entry which is preliminary data.</text>
</comment>
<dbReference type="Proteomes" id="UP000555275">
    <property type="component" value="Unassembled WGS sequence"/>
</dbReference>
<proteinExistence type="predicted"/>
<accession>A0A7L0THY4</accession>
<name>A0A7L0THY4_PODPO</name>
<sequence length="134" mass="15499">QLEDLKNEIEKRQAKNATRLSEEISQLDTLTQGQEEKSQQSVSEFIEYGKVTFHLPVDVSPESDERVCHFSWRSSALKETLKKLQAIVTLDPNTAHPDLILSEDRKSVRRGEGRRDLPDNPERFDYWPFVLGCQ</sequence>
<dbReference type="PROSITE" id="PS50188">
    <property type="entry name" value="B302_SPRY"/>
    <property type="match status" value="1"/>
</dbReference>
<dbReference type="SUPFAM" id="SSF49899">
    <property type="entry name" value="Concanavalin A-like lectins/glucanases"/>
    <property type="match status" value="1"/>
</dbReference>
<reference evidence="3 4" key="1">
    <citation type="submission" date="2019-09" db="EMBL/GenBank/DDBJ databases">
        <title>Bird 10,000 Genomes (B10K) Project - Family phase.</title>
        <authorList>
            <person name="Zhang G."/>
        </authorList>
    </citation>
    <scope>NUCLEOTIDE SEQUENCE [LARGE SCALE GENOMIC DNA]</scope>
    <source>
        <strain evidence="3">B10K-DU-009-04</strain>
        <tissue evidence="3">Mixed tissue sample</tissue>
    </source>
</reference>
<keyword evidence="3" id="KW-0436">Ligase</keyword>
<dbReference type="PANTHER" id="PTHR24103">
    <property type="entry name" value="E3 UBIQUITIN-PROTEIN LIGASE TRIM"/>
    <property type="match status" value="1"/>
</dbReference>
<evidence type="ECO:0000313" key="3">
    <source>
        <dbReference type="EMBL" id="NXL54346.1"/>
    </source>
</evidence>
<dbReference type="AlphaFoldDB" id="A0A7L0THY4"/>
<protein>
    <submittedName>
        <fullName evidence="3">TRI39 ligase</fullName>
    </submittedName>
</protein>
<evidence type="ECO:0000256" key="1">
    <source>
        <dbReference type="SAM" id="MobiDB-lite"/>
    </source>
</evidence>
<dbReference type="EMBL" id="VXAO01002968">
    <property type="protein sequence ID" value="NXL54346.1"/>
    <property type="molecule type" value="Genomic_DNA"/>
</dbReference>
<keyword evidence="4" id="KW-1185">Reference proteome</keyword>
<organism evidence="3 4">
    <name type="scientific">Podilymbus podiceps</name>
    <name type="common">Pied-billed grebe</name>
    <dbReference type="NCBI Taxonomy" id="9252"/>
    <lineage>
        <taxon>Eukaryota</taxon>
        <taxon>Metazoa</taxon>
        <taxon>Chordata</taxon>
        <taxon>Craniata</taxon>
        <taxon>Vertebrata</taxon>
        <taxon>Euteleostomi</taxon>
        <taxon>Archelosauria</taxon>
        <taxon>Archosauria</taxon>
        <taxon>Dinosauria</taxon>
        <taxon>Saurischia</taxon>
        <taxon>Theropoda</taxon>
        <taxon>Coelurosauria</taxon>
        <taxon>Aves</taxon>
        <taxon>Neognathae</taxon>
        <taxon>Neoaves</taxon>
        <taxon>Mirandornithes</taxon>
        <taxon>Podicipediformes</taxon>
        <taxon>Podicipedidae</taxon>
        <taxon>Podilymbus</taxon>
    </lineage>
</organism>